<reference evidence="3" key="1">
    <citation type="journal article" date="2010" name="Genome Res.">
        <title>Population genomic sequencing of Coccidioides fungi reveals recent hybridization and transposon control.</title>
        <authorList>
            <person name="Neafsey D.E."/>
            <person name="Barker B.M."/>
            <person name="Sharpton T.J."/>
            <person name="Stajich J.E."/>
            <person name="Park D.J."/>
            <person name="Whiston E."/>
            <person name="Hung C.-Y."/>
            <person name="McMahan C."/>
            <person name="White J."/>
            <person name="Sykes S."/>
            <person name="Heiman D."/>
            <person name="Young S."/>
            <person name="Zeng Q."/>
            <person name="Abouelleil A."/>
            <person name="Aftuck L."/>
            <person name="Bessette D."/>
            <person name="Brown A."/>
            <person name="FitzGerald M."/>
            <person name="Lui A."/>
            <person name="Macdonald J.P."/>
            <person name="Priest M."/>
            <person name="Orbach M.J."/>
            <person name="Galgiani J.N."/>
            <person name="Kirkland T.N."/>
            <person name="Cole G.T."/>
            <person name="Birren B.W."/>
            <person name="Henn M.R."/>
            <person name="Taylor J.W."/>
            <person name="Rounsley S.D."/>
        </authorList>
    </citation>
    <scope>NUCLEOTIDE SEQUENCE [LARGE SCALE GENOMIC DNA]</scope>
    <source>
        <strain evidence="3">RMSCC 2394</strain>
    </source>
</reference>
<evidence type="ECO:0000313" key="3">
    <source>
        <dbReference type="Proteomes" id="UP000054565"/>
    </source>
</evidence>
<dbReference type="AlphaFoldDB" id="A0A0J7B481"/>
<dbReference type="EMBL" id="DS028095">
    <property type="protein sequence ID" value="KMP04677.1"/>
    <property type="molecule type" value="Genomic_DNA"/>
</dbReference>
<dbReference type="PANTHER" id="PTHR38698:SF1">
    <property type="entry name" value="FUNGAL PROTEIN"/>
    <property type="match status" value="1"/>
</dbReference>
<dbReference type="Proteomes" id="UP000054565">
    <property type="component" value="Unassembled WGS sequence"/>
</dbReference>
<feature type="compositionally biased region" description="Basic residues" evidence="1">
    <location>
        <begin position="429"/>
        <end position="441"/>
    </location>
</feature>
<feature type="compositionally biased region" description="Basic and acidic residues" evidence="1">
    <location>
        <begin position="409"/>
        <end position="418"/>
    </location>
</feature>
<sequence>MTEPTTSRLPSVLLEPPPKGVELEDPGAQESAVESDDEHFSDASEGRNNTGLPRLDIPQPQEVKSLCVNVPLSPGGTPIPLTVVEKVDPDDDTRYSDEPGTPAYKARKMDAVLDLVYKMGEWDPELSDKASQTLSQSPSTSPLPETKLSRVDSPPERISSPSSFSAHKRRPSDALADVVEDVQDIDGSTALPGGRASSQELDQNSSPIAGGFGNGLAHDEENAPLGEDFDDFKEGDDDAEHDDFGDFDNEFQEAPSDAAIDIEHTEGGFTPMETSPTSAPALLDLNSIDSLSNLLEVTSDHLDDLFPKSASLFTLPPVDPIPDSSAIFSTERSLSLWSQLVAPPPLQPPNWTKSRIRRLFLVSLGVPVDLDEILPASKQKKLVLPSITIDETTRNSHDASRRLRSNPKKSHEGSDRTARSSTSTDTRRSGSRNRPSRRRRGQPSAPELDLSAVRRLCATTDAALDGFTDEEMQQHIKILEEMTVRASGVLEYWLKKRDGQVGEKEAYNGVIENLVKHARQVRS</sequence>
<dbReference type="STRING" id="404692.A0A0J7B481"/>
<dbReference type="OrthoDB" id="5378975at2759"/>
<dbReference type="PANTHER" id="PTHR38698">
    <property type="entry name" value="EXPRESSED PROTEIN"/>
    <property type="match status" value="1"/>
</dbReference>
<evidence type="ECO:0000256" key="1">
    <source>
        <dbReference type="SAM" id="MobiDB-lite"/>
    </source>
</evidence>
<proteinExistence type="predicted"/>
<name>A0A0J7B481_COCIT</name>
<feature type="region of interest" description="Disordered" evidence="1">
    <location>
        <begin position="393"/>
        <end position="450"/>
    </location>
</feature>
<feature type="compositionally biased region" description="Low complexity" evidence="1">
    <location>
        <begin position="131"/>
        <end position="144"/>
    </location>
</feature>
<feature type="region of interest" description="Disordered" evidence="1">
    <location>
        <begin position="1"/>
        <end position="58"/>
    </location>
</feature>
<accession>A0A0J7B481</accession>
<evidence type="ECO:0000313" key="2">
    <source>
        <dbReference type="EMBL" id="KMP04677.1"/>
    </source>
</evidence>
<protein>
    <submittedName>
        <fullName evidence="2">Uncharacterized protein</fullName>
    </submittedName>
</protein>
<feature type="compositionally biased region" description="Polar residues" evidence="1">
    <location>
        <begin position="196"/>
        <end position="207"/>
    </location>
</feature>
<organism evidence="2 3">
    <name type="scientific">Coccidioides immitis RMSCC 2394</name>
    <dbReference type="NCBI Taxonomy" id="404692"/>
    <lineage>
        <taxon>Eukaryota</taxon>
        <taxon>Fungi</taxon>
        <taxon>Dikarya</taxon>
        <taxon>Ascomycota</taxon>
        <taxon>Pezizomycotina</taxon>
        <taxon>Eurotiomycetes</taxon>
        <taxon>Eurotiomycetidae</taxon>
        <taxon>Onygenales</taxon>
        <taxon>Onygenaceae</taxon>
        <taxon>Coccidioides</taxon>
    </lineage>
</organism>
<gene>
    <name evidence="2" type="ORF">CIRG_04357</name>
</gene>
<feature type="region of interest" description="Disordered" evidence="1">
    <location>
        <begin position="74"/>
        <end position="105"/>
    </location>
</feature>
<dbReference type="InterPro" id="IPR031355">
    <property type="entry name" value="YBL010C/LAA2-like"/>
</dbReference>
<feature type="compositionally biased region" description="Acidic residues" evidence="1">
    <location>
        <begin position="227"/>
        <end position="249"/>
    </location>
</feature>
<feature type="region of interest" description="Disordered" evidence="1">
    <location>
        <begin position="127"/>
        <end position="249"/>
    </location>
</feature>
<dbReference type="Pfam" id="PF17104">
    <property type="entry name" value="YBL010C_LAA2"/>
    <property type="match status" value="1"/>
</dbReference>
<feature type="compositionally biased region" description="Acidic residues" evidence="1">
    <location>
        <begin position="23"/>
        <end position="37"/>
    </location>
</feature>